<dbReference type="Pfam" id="PF06662">
    <property type="entry name" value="C5-epim_C"/>
    <property type="match status" value="1"/>
</dbReference>
<comment type="caution">
    <text evidence="2">The sequence shown here is derived from an EMBL/GenBank/DDBJ whole genome shotgun (WGS) entry which is preliminary data.</text>
</comment>
<dbReference type="EMBL" id="JAWLNX010000015">
    <property type="protein sequence ID" value="MEB3369924.1"/>
    <property type="molecule type" value="Genomic_DNA"/>
</dbReference>
<keyword evidence="3" id="KW-1185">Reference proteome</keyword>
<reference evidence="2 3" key="1">
    <citation type="submission" date="2023-10" db="EMBL/GenBank/DDBJ databases">
        <title>Saccharopolyspora sp. nov., isolated from mangrove soil.</title>
        <authorList>
            <person name="Lu Y."/>
            <person name="Liu W."/>
        </authorList>
    </citation>
    <scope>NUCLEOTIDE SEQUENCE [LARGE SCALE GENOMIC DNA]</scope>
    <source>
        <strain evidence="2 3">S2-29</strain>
    </source>
</reference>
<protein>
    <submittedName>
        <fullName evidence="2">D-glucuronyl C5-epimerase family protein</fullName>
    </submittedName>
</protein>
<gene>
    <name evidence="2" type="ORF">R4I43_21175</name>
</gene>
<dbReference type="InterPro" id="IPR010598">
    <property type="entry name" value="C5-epim_C"/>
</dbReference>
<feature type="domain" description="D-glucuronyl C5-epimerase C-terminal" evidence="1">
    <location>
        <begin position="113"/>
        <end position="288"/>
    </location>
</feature>
<dbReference type="PANTHER" id="PTHR13174:SF3">
    <property type="entry name" value="D-GLUCURONYL C5-EPIMERASE"/>
    <property type="match status" value="1"/>
</dbReference>
<dbReference type="InterPro" id="IPR012341">
    <property type="entry name" value="6hp_glycosidase-like_sf"/>
</dbReference>
<dbReference type="Gene3D" id="1.50.10.10">
    <property type="match status" value="1"/>
</dbReference>
<proteinExistence type="predicted"/>
<name>A0ABU6AEF4_9PSEU</name>
<dbReference type="SUPFAM" id="SSF48208">
    <property type="entry name" value="Six-hairpin glycosidases"/>
    <property type="match status" value="1"/>
</dbReference>
<accession>A0ABU6AEF4</accession>
<dbReference type="InterPro" id="IPR008928">
    <property type="entry name" value="6-hairpin_glycosidase_sf"/>
</dbReference>
<evidence type="ECO:0000313" key="2">
    <source>
        <dbReference type="EMBL" id="MEB3369924.1"/>
    </source>
</evidence>
<dbReference type="RefSeq" id="WP_324267473.1">
    <property type="nucleotide sequence ID" value="NZ_JAWLNX010000015.1"/>
</dbReference>
<dbReference type="Proteomes" id="UP001327093">
    <property type="component" value="Unassembled WGS sequence"/>
</dbReference>
<dbReference type="InterPro" id="IPR039721">
    <property type="entry name" value="C5-epimerase"/>
</dbReference>
<evidence type="ECO:0000259" key="1">
    <source>
        <dbReference type="Pfam" id="PF06662"/>
    </source>
</evidence>
<dbReference type="PANTHER" id="PTHR13174">
    <property type="entry name" value="D-GLUCURONYL C5-EPIMERASE"/>
    <property type="match status" value="1"/>
</dbReference>
<sequence>MTSTTAGGAAAELDFKRADYTIRGLPADSWPYNASAPKPLDGKEIYDEEGVSVRVINGRRYNHPVLQAQFMLTRLSSYRHNHDPAYLTRVEAHAKRLATTAVHSRGALYLPYPFEWPLHGDQSNVMKPPWFSAMAQGQALSAFVRLYEVTGKQQYREIADGLFASFKNLKRPGVPWTVDVDDRGYLWFEEYAKEPGADRAFNGHVFATYGLYDYYRLTRDAQVERLMQGGLTAAAEYMWHIRQPGQASRYCLTHHHSYPQYHAVHVEQLAMMFAMTAAPEFDRARDAFTADFPRK</sequence>
<evidence type="ECO:0000313" key="3">
    <source>
        <dbReference type="Proteomes" id="UP001327093"/>
    </source>
</evidence>
<organism evidence="2 3">
    <name type="scientific">Saccharopolyspora mangrovi</name>
    <dbReference type="NCBI Taxonomy" id="3082379"/>
    <lineage>
        <taxon>Bacteria</taxon>
        <taxon>Bacillati</taxon>
        <taxon>Actinomycetota</taxon>
        <taxon>Actinomycetes</taxon>
        <taxon>Pseudonocardiales</taxon>
        <taxon>Pseudonocardiaceae</taxon>
        <taxon>Saccharopolyspora</taxon>
    </lineage>
</organism>